<reference evidence="3 4" key="1">
    <citation type="submission" date="2014-04" db="EMBL/GenBank/DDBJ databases">
        <authorList>
            <consortium name="DOE Joint Genome Institute"/>
            <person name="Kuo A."/>
            <person name="Martino E."/>
            <person name="Perotto S."/>
            <person name="Kohler A."/>
            <person name="Nagy L.G."/>
            <person name="Floudas D."/>
            <person name="Copeland A."/>
            <person name="Barry K.W."/>
            <person name="Cichocki N."/>
            <person name="Veneault-Fourrey C."/>
            <person name="LaButti K."/>
            <person name="Lindquist E.A."/>
            <person name="Lipzen A."/>
            <person name="Lundell T."/>
            <person name="Morin E."/>
            <person name="Murat C."/>
            <person name="Sun H."/>
            <person name="Tunlid A."/>
            <person name="Henrissat B."/>
            <person name="Grigoriev I.V."/>
            <person name="Hibbett D.S."/>
            <person name="Martin F."/>
            <person name="Nordberg H.P."/>
            <person name="Cantor M.N."/>
            <person name="Hua S.X."/>
        </authorList>
    </citation>
    <scope>NUCLEOTIDE SEQUENCE [LARGE SCALE GENOMIC DNA]</scope>
    <source>
        <strain evidence="3 4">Zn</strain>
    </source>
</reference>
<dbReference type="PANTHER" id="PTHR47843">
    <property type="entry name" value="BTB DOMAIN-CONTAINING PROTEIN-RELATED"/>
    <property type="match status" value="1"/>
</dbReference>
<dbReference type="AlphaFoldDB" id="A0A0C3DAQ6"/>
<sequence length="306" mass="34524">MAALLEGVFRSRQFVFVVGEGRTEFSVHADVISKQSKALKALVSGEMAEASDGRAIFEDLDENTFIRFCQFAYTGDYTPPDFVRDPGVLVPIGRGSPPTPTESQSASTSPRDQSPHMGYDEDEPEPLSDNEFYPEEPADFLDETKPIVSKKSSRSRFLRRLLDGKDYDVETIRTSSTIRCAVRENSSATEDFTLVLLSHAQLYVFAEKWGINDLKTVALHKLHETITSFTLYSSRRRDIVELLRYAYSNEHTPDRGECIDELRSLVVLYAACEVESLMLCPEFLLLLAEKGELTPDLVHWLIHPSD</sequence>
<dbReference type="STRING" id="913774.A0A0C3DAQ6"/>
<keyword evidence="4" id="KW-1185">Reference proteome</keyword>
<dbReference type="EMBL" id="KN832870">
    <property type="protein sequence ID" value="KIN08429.1"/>
    <property type="molecule type" value="Genomic_DNA"/>
</dbReference>
<evidence type="ECO:0000259" key="2">
    <source>
        <dbReference type="PROSITE" id="PS50097"/>
    </source>
</evidence>
<dbReference type="OrthoDB" id="9997739at2759"/>
<evidence type="ECO:0000313" key="3">
    <source>
        <dbReference type="EMBL" id="KIN08429.1"/>
    </source>
</evidence>
<protein>
    <recommendedName>
        <fullName evidence="2">BTB domain-containing protein</fullName>
    </recommendedName>
</protein>
<accession>A0A0C3DAQ6</accession>
<organism evidence="3 4">
    <name type="scientific">Oidiodendron maius (strain Zn)</name>
    <dbReference type="NCBI Taxonomy" id="913774"/>
    <lineage>
        <taxon>Eukaryota</taxon>
        <taxon>Fungi</taxon>
        <taxon>Dikarya</taxon>
        <taxon>Ascomycota</taxon>
        <taxon>Pezizomycotina</taxon>
        <taxon>Leotiomycetes</taxon>
        <taxon>Leotiomycetes incertae sedis</taxon>
        <taxon>Myxotrichaceae</taxon>
        <taxon>Oidiodendron</taxon>
    </lineage>
</organism>
<dbReference type="PROSITE" id="PS50097">
    <property type="entry name" value="BTB"/>
    <property type="match status" value="1"/>
</dbReference>
<evidence type="ECO:0000256" key="1">
    <source>
        <dbReference type="SAM" id="MobiDB-lite"/>
    </source>
</evidence>
<name>A0A0C3DAQ6_OIDMZ</name>
<dbReference type="InterPro" id="IPR011333">
    <property type="entry name" value="SKP1/BTB/POZ_sf"/>
</dbReference>
<feature type="domain" description="BTB" evidence="2">
    <location>
        <begin position="12"/>
        <end position="81"/>
    </location>
</feature>
<dbReference type="SUPFAM" id="SSF54695">
    <property type="entry name" value="POZ domain"/>
    <property type="match status" value="1"/>
</dbReference>
<dbReference type="InParanoid" id="A0A0C3DAQ6"/>
<dbReference type="InterPro" id="IPR000210">
    <property type="entry name" value="BTB/POZ_dom"/>
</dbReference>
<feature type="compositionally biased region" description="Polar residues" evidence="1">
    <location>
        <begin position="101"/>
        <end position="112"/>
    </location>
</feature>
<proteinExistence type="predicted"/>
<evidence type="ECO:0000313" key="4">
    <source>
        <dbReference type="Proteomes" id="UP000054321"/>
    </source>
</evidence>
<dbReference type="HOGENOM" id="CLU_056399_2_0_1"/>
<feature type="region of interest" description="Disordered" evidence="1">
    <location>
        <begin position="84"/>
        <end position="131"/>
    </location>
</feature>
<dbReference type="Gene3D" id="3.30.710.10">
    <property type="entry name" value="Potassium Channel Kv1.1, Chain A"/>
    <property type="match status" value="1"/>
</dbReference>
<reference evidence="4" key="2">
    <citation type="submission" date="2015-01" db="EMBL/GenBank/DDBJ databases">
        <title>Evolutionary Origins and Diversification of the Mycorrhizal Mutualists.</title>
        <authorList>
            <consortium name="DOE Joint Genome Institute"/>
            <consortium name="Mycorrhizal Genomics Consortium"/>
            <person name="Kohler A."/>
            <person name="Kuo A."/>
            <person name="Nagy L.G."/>
            <person name="Floudas D."/>
            <person name="Copeland A."/>
            <person name="Barry K.W."/>
            <person name="Cichocki N."/>
            <person name="Veneault-Fourrey C."/>
            <person name="LaButti K."/>
            <person name="Lindquist E.A."/>
            <person name="Lipzen A."/>
            <person name="Lundell T."/>
            <person name="Morin E."/>
            <person name="Murat C."/>
            <person name="Riley R."/>
            <person name="Ohm R."/>
            <person name="Sun H."/>
            <person name="Tunlid A."/>
            <person name="Henrissat B."/>
            <person name="Grigoriev I.V."/>
            <person name="Hibbett D.S."/>
            <person name="Martin F."/>
        </authorList>
    </citation>
    <scope>NUCLEOTIDE SEQUENCE [LARGE SCALE GENOMIC DNA]</scope>
    <source>
        <strain evidence="4">Zn</strain>
    </source>
</reference>
<feature type="compositionally biased region" description="Acidic residues" evidence="1">
    <location>
        <begin position="120"/>
        <end position="131"/>
    </location>
</feature>
<gene>
    <name evidence="3" type="ORF">OIDMADRAFT_140816</name>
</gene>
<dbReference type="Proteomes" id="UP000054321">
    <property type="component" value="Unassembled WGS sequence"/>
</dbReference>